<feature type="domain" description="Periplasmic binding protein" evidence="4">
    <location>
        <begin position="48"/>
        <end position="303"/>
    </location>
</feature>
<evidence type="ECO:0000256" key="1">
    <source>
        <dbReference type="ARBA" id="ARBA00004418"/>
    </source>
</evidence>
<feature type="chain" id="PRO_5025437708" evidence="3">
    <location>
        <begin position="32"/>
        <end position="354"/>
    </location>
</feature>
<evidence type="ECO:0000313" key="6">
    <source>
        <dbReference type="Proteomes" id="UP000332515"/>
    </source>
</evidence>
<dbReference type="InterPro" id="IPR050555">
    <property type="entry name" value="Bact_Solute-Bind_Prot2"/>
</dbReference>
<dbReference type="AlphaFoldDB" id="A0A6A7Y9G7"/>
<dbReference type="InterPro" id="IPR025997">
    <property type="entry name" value="SBP_2_dom"/>
</dbReference>
<dbReference type="InterPro" id="IPR028082">
    <property type="entry name" value="Peripla_BP_I"/>
</dbReference>
<comment type="similarity">
    <text evidence="2">Belongs to the bacterial solute-binding protein 2 family.</text>
</comment>
<name>A0A6A7Y9G7_9HYPH</name>
<dbReference type="Gene3D" id="3.40.50.2300">
    <property type="match status" value="2"/>
</dbReference>
<organism evidence="5 6">
    <name type="scientific">Segnochrobactrum spirostomi</name>
    <dbReference type="NCBI Taxonomy" id="2608987"/>
    <lineage>
        <taxon>Bacteria</taxon>
        <taxon>Pseudomonadati</taxon>
        <taxon>Pseudomonadota</taxon>
        <taxon>Alphaproteobacteria</taxon>
        <taxon>Hyphomicrobiales</taxon>
        <taxon>Segnochrobactraceae</taxon>
        <taxon>Segnochrobactrum</taxon>
    </lineage>
</organism>
<evidence type="ECO:0000256" key="3">
    <source>
        <dbReference type="SAM" id="SignalP"/>
    </source>
</evidence>
<accession>A0A6A7Y9G7</accession>
<dbReference type="PANTHER" id="PTHR30036:SF7">
    <property type="entry name" value="ABC TRANSPORTER PERIPLASMIC-BINDING PROTEIN YPHF"/>
    <property type="match status" value="1"/>
</dbReference>
<keyword evidence="3" id="KW-0732">Signal</keyword>
<evidence type="ECO:0000313" key="5">
    <source>
        <dbReference type="EMBL" id="MQT14648.1"/>
    </source>
</evidence>
<sequence length="354" mass="37530">MLFSPKTRFGFKAVASLALAAGLGLAGAAYADGIPGAPAPFDKGGVKIALVAYLSGGDYFQAAEAGATRQAKALGVDLRIFPGRQKPDEQREQIRQAIDLGVQGIIVSGGKAEAVDDVVQEALDKGIKVVAGNIYLTNPGVIIVDQDESKQLDLVLDQVLKDNGDNFSAGYIYVEGFPALDRRDKAWTAFKAKHPGIKQVAQWGTVDDTTAQSVANQTAAVLRAHPEITVILAPYDEFARGAKIAVNEAGLQDKVKIYSVDVSTSDIQEIREPSSPWVATAATSAEGGGEVQVRALALAITGQLQEKKVLLAPTLITRQFLEENDIQTEANLTQKLPAFLGRSVASAPWIPAPK</sequence>
<gene>
    <name evidence="5" type="ORF">F0357_18705</name>
</gene>
<dbReference type="Pfam" id="PF13407">
    <property type="entry name" value="Peripla_BP_4"/>
    <property type="match status" value="1"/>
</dbReference>
<reference evidence="5 6" key="1">
    <citation type="submission" date="2019-09" db="EMBL/GenBank/DDBJ databases">
        <title>Segnochrobactrum spirostomi gen. nov., sp. nov., isolated from the ciliate Spirostomum cf. yagiui and description of a novel family, Segnochrobactraceae fam. nov. within the order Rhizobiales of the class Alphaproteobacteria.</title>
        <authorList>
            <person name="Akter S."/>
            <person name="Shazib S.U.A."/>
            <person name="Shin M.K."/>
        </authorList>
    </citation>
    <scope>NUCLEOTIDE SEQUENCE [LARGE SCALE GENOMIC DNA]</scope>
    <source>
        <strain evidence="5 6">Sp-1</strain>
    </source>
</reference>
<feature type="signal peptide" evidence="3">
    <location>
        <begin position="1"/>
        <end position="31"/>
    </location>
</feature>
<keyword evidence="6" id="KW-1185">Reference proteome</keyword>
<proteinExistence type="inferred from homology"/>
<dbReference type="GO" id="GO:0030246">
    <property type="term" value="F:carbohydrate binding"/>
    <property type="evidence" value="ECO:0007669"/>
    <property type="project" value="TreeGrafter"/>
</dbReference>
<comment type="subcellular location">
    <subcellularLocation>
        <location evidence="1">Periplasm</location>
    </subcellularLocation>
</comment>
<dbReference type="PANTHER" id="PTHR30036">
    <property type="entry name" value="D-XYLOSE-BINDING PERIPLASMIC PROTEIN"/>
    <property type="match status" value="1"/>
</dbReference>
<comment type="caution">
    <text evidence="5">The sequence shown here is derived from an EMBL/GenBank/DDBJ whole genome shotgun (WGS) entry which is preliminary data.</text>
</comment>
<dbReference type="SUPFAM" id="SSF53822">
    <property type="entry name" value="Periplasmic binding protein-like I"/>
    <property type="match status" value="1"/>
</dbReference>
<dbReference type="GO" id="GO:0030288">
    <property type="term" value="C:outer membrane-bounded periplasmic space"/>
    <property type="evidence" value="ECO:0007669"/>
    <property type="project" value="TreeGrafter"/>
</dbReference>
<evidence type="ECO:0000259" key="4">
    <source>
        <dbReference type="Pfam" id="PF13407"/>
    </source>
</evidence>
<protein>
    <submittedName>
        <fullName evidence="5">Sugar ABC transporter substrate-binding protein</fullName>
    </submittedName>
</protein>
<dbReference type="RefSeq" id="WP_153487441.1">
    <property type="nucleotide sequence ID" value="NZ_VWNA01000002.1"/>
</dbReference>
<dbReference type="EMBL" id="VWNA01000002">
    <property type="protein sequence ID" value="MQT14648.1"/>
    <property type="molecule type" value="Genomic_DNA"/>
</dbReference>
<evidence type="ECO:0000256" key="2">
    <source>
        <dbReference type="ARBA" id="ARBA00007639"/>
    </source>
</evidence>
<dbReference type="Proteomes" id="UP000332515">
    <property type="component" value="Unassembled WGS sequence"/>
</dbReference>